<comment type="similarity">
    <text evidence="11">Belongs to the ELO family.</text>
</comment>
<feature type="transmembrane region" description="Helical" evidence="11">
    <location>
        <begin position="14"/>
        <end position="32"/>
    </location>
</feature>
<proteinExistence type="inferred from homology"/>
<keyword evidence="3 11" id="KW-0444">Lipid biosynthesis</keyword>
<keyword evidence="8 11" id="KW-0443">Lipid metabolism</keyword>
<keyword evidence="6 11" id="KW-0276">Fatty acid metabolism</keyword>
<keyword evidence="4 11" id="KW-0808">Transferase</keyword>
<name>A0AAV5VQ04_9BILA</name>
<comment type="pathway">
    <text evidence="2">Lipid metabolism; fatty acid biosynthesis.</text>
</comment>
<evidence type="ECO:0000256" key="4">
    <source>
        <dbReference type="ARBA" id="ARBA00022679"/>
    </source>
</evidence>
<accession>A0AAV5VQ04</accession>
<dbReference type="PANTHER" id="PTHR11157">
    <property type="entry name" value="FATTY ACID ACYL TRANSFERASE-RELATED"/>
    <property type="match status" value="1"/>
</dbReference>
<keyword evidence="9 11" id="KW-0472">Membrane</keyword>
<dbReference type="GO" id="GO:0030148">
    <property type="term" value="P:sphingolipid biosynthetic process"/>
    <property type="evidence" value="ECO:0007669"/>
    <property type="project" value="TreeGrafter"/>
</dbReference>
<dbReference type="PANTHER" id="PTHR11157:SF26">
    <property type="entry name" value="ELONGATION OF LONG CHAIN FATTY ACIDS PROTEIN 1"/>
    <property type="match status" value="1"/>
</dbReference>
<feature type="non-terminal residue" evidence="12">
    <location>
        <position position="1"/>
    </location>
</feature>
<keyword evidence="7 11" id="KW-1133">Transmembrane helix</keyword>
<comment type="subcellular location">
    <subcellularLocation>
        <location evidence="1">Membrane</location>
        <topology evidence="1">Multi-pass membrane protein</topology>
    </subcellularLocation>
</comment>
<dbReference type="EMBL" id="BTSY01000004">
    <property type="protein sequence ID" value="GMT21772.1"/>
    <property type="molecule type" value="Genomic_DNA"/>
</dbReference>
<reference evidence="12" key="1">
    <citation type="submission" date="2023-10" db="EMBL/GenBank/DDBJ databases">
        <title>Genome assembly of Pristionchus species.</title>
        <authorList>
            <person name="Yoshida K."/>
            <person name="Sommer R.J."/>
        </authorList>
    </citation>
    <scope>NUCLEOTIDE SEQUENCE</scope>
    <source>
        <strain evidence="12">RS5133</strain>
    </source>
</reference>
<dbReference type="Pfam" id="PF01151">
    <property type="entry name" value="ELO"/>
    <property type="match status" value="1"/>
</dbReference>
<evidence type="ECO:0000256" key="11">
    <source>
        <dbReference type="RuleBase" id="RU361115"/>
    </source>
</evidence>
<dbReference type="GO" id="GO:0042761">
    <property type="term" value="P:very long-chain fatty acid biosynthetic process"/>
    <property type="evidence" value="ECO:0007669"/>
    <property type="project" value="TreeGrafter"/>
</dbReference>
<comment type="catalytic activity">
    <reaction evidence="11">
        <text>a very-long-chain acyl-CoA + malonyl-CoA + H(+) = a very-long-chain 3-oxoacyl-CoA + CO2 + CoA</text>
        <dbReference type="Rhea" id="RHEA:32727"/>
        <dbReference type="ChEBI" id="CHEBI:15378"/>
        <dbReference type="ChEBI" id="CHEBI:16526"/>
        <dbReference type="ChEBI" id="CHEBI:57287"/>
        <dbReference type="ChEBI" id="CHEBI:57384"/>
        <dbReference type="ChEBI" id="CHEBI:90725"/>
        <dbReference type="ChEBI" id="CHEBI:90736"/>
        <dbReference type="EC" id="2.3.1.199"/>
    </reaction>
</comment>
<dbReference type="GO" id="GO:0005789">
    <property type="term" value="C:endoplasmic reticulum membrane"/>
    <property type="evidence" value="ECO:0007669"/>
    <property type="project" value="TreeGrafter"/>
</dbReference>
<dbReference type="EC" id="2.3.1.199" evidence="11"/>
<keyword evidence="13" id="KW-1185">Reference proteome</keyword>
<keyword evidence="10 11" id="KW-0275">Fatty acid biosynthesis</keyword>
<dbReference type="InterPro" id="IPR002076">
    <property type="entry name" value="ELO_fam"/>
</dbReference>
<evidence type="ECO:0000256" key="2">
    <source>
        <dbReference type="ARBA" id="ARBA00005194"/>
    </source>
</evidence>
<feature type="transmembrane region" description="Helical" evidence="11">
    <location>
        <begin position="97"/>
        <end position="117"/>
    </location>
</feature>
<comment type="caution">
    <text evidence="12">The sequence shown here is derived from an EMBL/GenBank/DDBJ whole genome shotgun (WGS) entry which is preliminary data.</text>
</comment>
<evidence type="ECO:0000313" key="13">
    <source>
        <dbReference type="Proteomes" id="UP001432322"/>
    </source>
</evidence>
<evidence type="ECO:0000256" key="7">
    <source>
        <dbReference type="ARBA" id="ARBA00022989"/>
    </source>
</evidence>
<evidence type="ECO:0000256" key="9">
    <source>
        <dbReference type="ARBA" id="ARBA00023136"/>
    </source>
</evidence>
<evidence type="ECO:0000256" key="6">
    <source>
        <dbReference type="ARBA" id="ARBA00022832"/>
    </source>
</evidence>
<sequence length="122" mass="14487">LYQEPCEGDRIIDMMGWTMDLSYLYLFISFYLNKYKGGKGAANYYFLCSMRLRPPPIVARSITIFQILQFFWIFYAITHTTVLHYIMGAPCESDHTSVVMTWIMDISYLYLFISFYLNKYKG</sequence>
<dbReference type="AlphaFoldDB" id="A0AAV5VQ04"/>
<evidence type="ECO:0000256" key="1">
    <source>
        <dbReference type="ARBA" id="ARBA00004141"/>
    </source>
</evidence>
<dbReference type="GO" id="GO:0034625">
    <property type="term" value="P:fatty acid elongation, monounsaturated fatty acid"/>
    <property type="evidence" value="ECO:0007669"/>
    <property type="project" value="TreeGrafter"/>
</dbReference>
<gene>
    <name evidence="12" type="ORF">PFISCL1PPCAC_13069</name>
</gene>
<evidence type="ECO:0000256" key="8">
    <source>
        <dbReference type="ARBA" id="ARBA00023098"/>
    </source>
</evidence>
<evidence type="ECO:0000256" key="5">
    <source>
        <dbReference type="ARBA" id="ARBA00022692"/>
    </source>
</evidence>
<feature type="transmembrane region" description="Helical" evidence="11">
    <location>
        <begin position="57"/>
        <end position="77"/>
    </location>
</feature>
<dbReference type="Proteomes" id="UP001432322">
    <property type="component" value="Unassembled WGS sequence"/>
</dbReference>
<protein>
    <recommendedName>
        <fullName evidence="11">Elongation of very long chain fatty acids protein</fullName>
        <ecNumber evidence="11">2.3.1.199</ecNumber>
    </recommendedName>
    <alternativeName>
        <fullName evidence="11">Very-long-chain 3-oxoacyl-CoA synthase</fullName>
    </alternativeName>
</protein>
<feature type="non-terminal residue" evidence="12">
    <location>
        <position position="122"/>
    </location>
</feature>
<dbReference type="GO" id="GO:0034626">
    <property type="term" value="P:fatty acid elongation, polyunsaturated fatty acid"/>
    <property type="evidence" value="ECO:0007669"/>
    <property type="project" value="TreeGrafter"/>
</dbReference>
<dbReference type="GO" id="GO:0009922">
    <property type="term" value="F:fatty acid elongase activity"/>
    <property type="evidence" value="ECO:0007669"/>
    <property type="project" value="UniProtKB-EC"/>
</dbReference>
<comment type="caution">
    <text evidence="11">Lacks conserved residue(s) required for the propagation of feature annotation.</text>
</comment>
<evidence type="ECO:0000313" key="12">
    <source>
        <dbReference type="EMBL" id="GMT21772.1"/>
    </source>
</evidence>
<evidence type="ECO:0000256" key="10">
    <source>
        <dbReference type="ARBA" id="ARBA00023160"/>
    </source>
</evidence>
<dbReference type="GO" id="GO:0019367">
    <property type="term" value="P:fatty acid elongation, saturated fatty acid"/>
    <property type="evidence" value="ECO:0007669"/>
    <property type="project" value="TreeGrafter"/>
</dbReference>
<organism evidence="12 13">
    <name type="scientific">Pristionchus fissidentatus</name>
    <dbReference type="NCBI Taxonomy" id="1538716"/>
    <lineage>
        <taxon>Eukaryota</taxon>
        <taxon>Metazoa</taxon>
        <taxon>Ecdysozoa</taxon>
        <taxon>Nematoda</taxon>
        <taxon>Chromadorea</taxon>
        <taxon>Rhabditida</taxon>
        <taxon>Rhabditina</taxon>
        <taxon>Diplogasteromorpha</taxon>
        <taxon>Diplogasteroidea</taxon>
        <taxon>Neodiplogasteridae</taxon>
        <taxon>Pristionchus</taxon>
    </lineage>
</organism>
<evidence type="ECO:0000256" key="3">
    <source>
        <dbReference type="ARBA" id="ARBA00022516"/>
    </source>
</evidence>
<keyword evidence="5 11" id="KW-0812">Transmembrane</keyword>